<feature type="non-terminal residue" evidence="6">
    <location>
        <position position="258"/>
    </location>
</feature>
<dbReference type="GO" id="GO:0016121">
    <property type="term" value="P:carotene catabolic process"/>
    <property type="evidence" value="ECO:0007669"/>
    <property type="project" value="TreeGrafter"/>
</dbReference>
<proteinExistence type="inferred from homology"/>
<evidence type="ECO:0000256" key="5">
    <source>
        <dbReference type="PIRSR" id="PIRSR604294-1"/>
    </source>
</evidence>
<dbReference type="AlphaFoldDB" id="A0A9N9P7E4"/>
<feature type="binding site" evidence="5">
    <location>
        <position position="111"/>
    </location>
    <ligand>
        <name>Fe cation</name>
        <dbReference type="ChEBI" id="CHEBI:24875"/>
        <note>catalytic</note>
    </ligand>
</feature>
<dbReference type="InterPro" id="IPR004294">
    <property type="entry name" value="Carotenoid_Oase"/>
</dbReference>
<dbReference type="Proteomes" id="UP000789396">
    <property type="component" value="Unassembled WGS sequence"/>
</dbReference>
<keyword evidence="4 5" id="KW-0408">Iron</keyword>
<evidence type="ECO:0000313" key="6">
    <source>
        <dbReference type="EMBL" id="CAG8793721.1"/>
    </source>
</evidence>
<accession>A0A9N9P7E4</accession>
<reference evidence="6" key="1">
    <citation type="submission" date="2021-06" db="EMBL/GenBank/DDBJ databases">
        <authorList>
            <person name="Kallberg Y."/>
            <person name="Tangrot J."/>
            <person name="Rosling A."/>
        </authorList>
    </citation>
    <scope>NUCLEOTIDE SEQUENCE</scope>
    <source>
        <strain evidence="6">IN212</strain>
    </source>
</reference>
<dbReference type="Pfam" id="PF03055">
    <property type="entry name" value="RPE65"/>
    <property type="match status" value="1"/>
</dbReference>
<evidence type="ECO:0000256" key="3">
    <source>
        <dbReference type="ARBA" id="ARBA00023002"/>
    </source>
</evidence>
<comment type="cofactor">
    <cofactor evidence="5">
        <name>Fe(2+)</name>
        <dbReference type="ChEBI" id="CHEBI:29033"/>
    </cofactor>
    <text evidence="5">Binds 1 Fe(2+) ion per subunit.</text>
</comment>
<dbReference type="PANTHER" id="PTHR10543">
    <property type="entry name" value="BETA-CAROTENE DIOXYGENASE"/>
    <property type="match status" value="1"/>
</dbReference>
<gene>
    <name evidence="6" type="ORF">RFULGI_LOCUS17003</name>
</gene>
<dbReference type="OrthoDB" id="407010at2759"/>
<keyword evidence="2 5" id="KW-0479">Metal-binding</keyword>
<feature type="binding site" evidence="5">
    <location>
        <position position="62"/>
    </location>
    <ligand>
        <name>Fe cation</name>
        <dbReference type="ChEBI" id="CHEBI:24875"/>
        <note>catalytic</note>
    </ligand>
</feature>
<evidence type="ECO:0000256" key="2">
    <source>
        <dbReference type="ARBA" id="ARBA00022723"/>
    </source>
</evidence>
<comment type="similarity">
    <text evidence="1">Belongs to the carotenoid oxygenase family.</text>
</comment>
<dbReference type="GO" id="GO:0046872">
    <property type="term" value="F:metal ion binding"/>
    <property type="evidence" value="ECO:0007669"/>
    <property type="project" value="UniProtKB-KW"/>
</dbReference>
<keyword evidence="7" id="KW-1185">Reference proteome</keyword>
<evidence type="ECO:0000256" key="4">
    <source>
        <dbReference type="ARBA" id="ARBA00023004"/>
    </source>
</evidence>
<dbReference type="GO" id="GO:0010436">
    <property type="term" value="F:carotenoid dioxygenase activity"/>
    <property type="evidence" value="ECO:0007669"/>
    <property type="project" value="TreeGrafter"/>
</dbReference>
<feature type="binding site" evidence="5">
    <location>
        <position position="9"/>
    </location>
    <ligand>
        <name>Fe cation</name>
        <dbReference type="ChEBI" id="CHEBI:24875"/>
        <note>catalytic</note>
    </ligand>
</feature>
<keyword evidence="3" id="KW-0560">Oxidoreductase</keyword>
<sequence length="258" mass="29699">LSGPMAPAHSHYDAETREYFSFVPNAGPKSEYNVFSIKTDEETGKPITTILATIPSNLAYIHSFSITKKYRNFIRSFVPWDPNKKAHFYVIDRKLKKHVATYTSPTFFCFHTINAYDEDDDIIIDLPQYKNNSIIFQLTIDRLLESSENDAEKLLPKFDLDSVNLKYGSGNFPNAEIAFAMPEDLNVELPVANFSRYYMKKYRYVYGVSRSDSDSHFLFDRLIKIDLHQTDNESSSHKIWQQFGCTPSEPIFVSAPNA</sequence>
<organism evidence="6 7">
    <name type="scientific">Racocetra fulgida</name>
    <dbReference type="NCBI Taxonomy" id="60492"/>
    <lineage>
        <taxon>Eukaryota</taxon>
        <taxon>Fungi</taxon>
        <taxon>Fungi incertae sedis</taxon>
        <taxon>Mucoromycota</taxon>
        <taxon>Glomeromycotina</taxon>
        <taxon>Glomeromycetes</taxon>
        <taxon>Diversisporales</taxon>
        <taxon>Gigasporaceae</taxon>
        <taxon>Racocetra</taxon>
    </lineage>
</organism>
<evidence type="ECO:0000256" key="1">
    <source>
        <dbReference type="ARBA" id="ARBA00006787"/>
    </source>
</evidence>
<protein>
    <submittedName>
        <fullName evidence="6">17612_t:CDS:1</fullName>
    </submittedName>
</protein>
<dbReference type="PANTHER" id="PTHR10543:SF24">
    <property type="entry name" value="CAROTENOID ISOMEROOXYGENASE"/>
    <property type="match status" value="1"/>
</dbReference>
<feature type="non-terminal residue" evidence="6">
    <location>
        <position position="1"/>
    </location>
</feature>
<name>A0A9N9P7E4_9GLOM</name>
<evidence type="ECO:0000313" key="7">
    <source>
        <dbReference type="Proteomes" id="UP000789396"/>
    </source>
</evidence>
<dbReference type="EMBL" id="CAJVPZ010063870">
    <property type="protein sequence ID" value="CAG8793721.1"/>
    <property type="molecule type" value="Genomic_DNA"/>
</dbReference>
<comment type="caution">
    <text evidence="6">The sequence shown here is derived from an EMBL/GenBank/DDBJ whole genome shotgun (WGS) entry which is preliminary data.</text>
</comment>